<evidence type="ECO:0000313" key="1">
    <source>
        <dbReference type="EMBL" id="CAB4128036.1"/>
    </source>
</evidence>
<dbReference type="Gene3D" id="2.60.120.260">
    <property type="entry name" value="Galactose-binding domain-like"/>
    <property type="match status" value="2"/>
</dbReference>
<accession>A0A6J7WQ96</accession>
<dbReference type="EMBL" id="LR798275">
    <property type="protein sequence ID" value="CAB5218892.1"/>
    <property type="molecule type" value="Genomic_DNA"/>
</dbReference>
<evidence type="ECO:0008006" key="3">
    <source>
        <dbReference type="Google" id="ProtNLM"/>
    </source>
</evidence>
<dbReference type="EMBL" id="LR796231">
    <property type="protein sequence ID" value="CAB4128036.1"/>
    <property type="molecule type" value="Genomic_DNA"/>
</dbReference>
<evidence type="ECO:0000313" key="2">
    <source>
        <dbReference type="EMBL" id="CAB5218892.1"/>
    </source>
</evidence>
<reference evidence="2" key="1">
    <citation type="submission" date="2020-05" db="EMBL/GenBank/DDBJ databases">
        <authorList>
            <person name="Chiriac C."/>
            <person name="Salcher M."/>
            <person name="Ghai R."/>
            <person name="Kavagutti S V."/>
        </authorList>
    </citation>
    <scope>NUCLEOTIDE SEQUENCE</scope>
</reference>
<organism evidence="2">
    <name type="scientific">uncultured Caudovirales phage</name>
    <dbReference type="NCBI Taxonomy" id="2100421"/>
    <lineage>
        <taxon>Viruses</taxon>
        <taxon>Duplodnaviria</taxon>
        <taxon>Heunggongvirae</taxon>
        <taxon>Uroviricota</taxon>
        <taxon>Caudoviricetes</taxon>
        <taxon>Peduoviridae</taxon>
        <taxon>Maltschvirus</taxon>
        <taxon>Maltschvirus maltsch</taxon>
    </lineage>
</organism>
<gene>
    <name evidence="1" type="ORF">UFOVP113_16</name>
    <name evidence="2" type="ORF">UFOVP225_3</name>
</gene>
<proteinExistence type="predicted"/>
<protein>
    <recommendedName>
        <fullName evidence="3">CBM-cenC domain-containing protein</fullName>
    </recommendedName>
</protein>
<sequence>MALYGSNFYNIFKYGADTLADFDARPIYSNPTDYKTISVWWTKPSGTWSNFALVRSSLGFPTTPDDGITLISTTFAGHDSLQFPFVDTGEDFAGGNGLAEGQTYYYSVFVQRTSDSVWFRAGNTLCISVKDYGTAAMMYNYLPTPYKVTDFNTSISPSSEANLDLYKFLKVFAFEYDLIKTTAENVKNRYNIRLLDGRLIPLMMDQFGWTYESEMGIAQGRRLLQYATQIYLTKGSLYGVKAFAKAFSGYGINLKSPANLMLTVEDSSAEYTVGSWNTVSNGTVASVTGASESPVVQPYAESTAPSNFPNAQTGLLKVTASASGGTVAVSCGESAPVTKGIPVTAGLNYTFTIYARSKTTARSVSTNIKWYTSAGVYISSGTAVATTTTTSGWTRLTRIIATAPSNAQFAVPTISIASTAANEVHYFDAAQFEKSNTKVTAAGCTATTAVYYADHSLSVGDQVTITGLSGGLSGLNQTNVNVSAVASGRFYVSGTYTATTTATSTTGLAAFSLKDFVDARRVDIYLQPSRINYIKNCSFEGTVTTAWLQRNGTIAASSTVSKFNAKSLEHTVGSSATSAGVSVSPSPIYMPPTIPGKDYAFSIYIRDSATAPTGKSYKCYIDWYDSDGAFISGVSISGTAVTPTSTDWVRASVTGVAPVNAVYARPYVYSSTAFVIGDSGKKVYFDGALFEPGNTVNDYFDGYNGYKQSADLLWENNDPVLGRSMYYKNRVNTTIRLKNIMGDYIDIGSPWAIFVGTII</sequence>
<name>A0A6J7WQ96_9CAUD</name>